<comment type="pathway">
    <text evidence="2">Secondary metabolite biosynthesis.</text>
</comment>
<dbReference type="AlphaFoldDB" id="A0A8H7HLQ5"/>
<dbReference type="PRINTS" id="PR00385">
    <property type="entry name" value="P450"/>
</dbReference>
<evidence type="ECO:0000256" key="7">
    <source>
        <dbReference type="ARBA" id="ARBA00023004"/>
    </source>
</evidence>
<comment type="similarity">
    <text evidence="3 10">Belongs to the cytochrome P450 family.</text>
</comment>
<keyword evidence="6 10" id="KW-0560">Oxidoreductase</keyword>
<sequence length="610" mass="67861">MSSISFVVSPASLFPATGAGQGQFAALAEIPRDKGIVDTIISMIIHLCLCDIKEVLPLRRGQHSPDNMHDSNCILHCSAAAGAFLISFYVIPYLLDPYDYRRRFPGPWSAVLSNSWQSSVVKTGKACNTMFEIHQKYGPFVRIGPNHISIADPDALEDIYKHGNGLLKSDYYAMFRLGTHESLFTSRDKAEHSTKRRRLARIFSPQNILSYQPRVRNNIRHLVDQLDMRCQQAAEGRSGFNWSAKDGRAVLDICSQMSYLAFDLIGDLAMGSPLGMIQAQRDTTNVAKSLTDGAKTIQLPLIELFDKGAQSVSSIGVYPRWAQASLLLFPWNLYGLFAARNMLGFASAALSHRLRRTQDSSDDKEARGVDMVDKLLEARDEDGNPIPREELLIETFGLLFAGSDTTSNTLSAFCFYLAKHPHLQAKLQAELDEHIPLMYSHQDTESESAIDPVATYEPIKDLPYLNACMKETMRLHSALGLGLPRVVPPGKSFTVGGQTFKAGSIISVPTFVTNRDTIWGHDAGEFRPERWLEDSKGMLGKYFAPFSFGPRACIGRNLAIMDILLIVATIFRLYDLQLGDPDAKPTIRDSVIRQVYDCPIAIKRRGMATE</sequence>
<evidence type="ECO:0000256" key="4">
    <source>
        <dbReference type="ARBA" id="ARBA00022617"/>
    </source>
</evidence>
<organism evidence="11 12">
    <name type="scientific">Rhizoctonia solani</name>
    <dbReference type="NCBI Taxonomy" id="456999"/>
    <lineage>
        <taxon>Eukaryota</taxon>
        <taxon>Fungi</taxon>
        <taxon>Dikarya</taxon>
        <taxon>Basidiomycota</taxon>
        <taxon>Agaricomycotina</taxon>
        <taxon>Agaricomycetes</taxon>
        <taxon>Cantharellales</taxon>
        <taxon>Ceratobasidiaceae</taxon>
        <taxon>Rhizoctonia</taxon>
    </lineage>
</organism>
<name>A0A8H7HLQ5_9AGAM</name>
<evidence type="ECO:0000256" key="6">
    <source>
        <dbReference type="ARBA" id="ARBA00023002"/>
    </source>
</evidence>
<evidence type="ECO:0000256" key="10">
    <source>
        <dbReference type="RuleBase" id="RU000461"/>
    </source>
</evidence>
<evidence type="ECO:0000256" key="2">
    <source>
        <dbReference type="ARBA" id="ARBA00005179"/>
    </source>
</evidence>
<keyword evidence="8 10" id="KW-0503">Monooxygenase</keyword>
<dbReference type="PROSITE" id="PS00086">
    <property type="entry name" value="CYTOCHROME_P450"/>
    <property type="match status" value="1"/>
</dbReference>
<evidence type="ECO:0000256" key="9">
    <source>
        <dbReference type="PIRSR" id="PIRSR602401-1"/>
    </source>
</evidence>
<dbReference type="InterPro" id="IPR017972">
    <property type="entry name" value="Cyt_P450_CS"/>
</dbReference>
<evidence type="ECO:0000256" key="1">
    <source>
        <dbReference type="ARBA" id="ARBA00001971"/>
    </source>
</evidence>
<dbReference type="GO" id="GO:0004497">
    <property type="term" value="F:monooxygenase activity"/>
    <property type="evidence" value="ECO:0007669"/>
    <property type="project" value="UniProtKB-KW"/>
</dbReference>
<accession>A0A8H7HLQ5</accession>
<dbReference type="GO" id="GO:0005506">
    <property type="term" value="F:iron ion binding"/>
    <property type="evidence" value="ECO:0007669"/>
    <property type="project" value="InterPro"/>
</dbReference>
<evidence type="ECO:0000313" key="12">
    <source>
        <dbReference type="Proteomes" id="UP000602905"/>
    </source>
</evidence>
<dbReference type="InterPro" id="IPR002401">
    <property type="entry name" value="Cyt_P450_E_grp-I"/>
</dbReference>
<dbReference type="PRINTS" id="PR00463">
    <property type="entry name" value="EP450I"/>
</dbReference>
<dbReference type="Pfam" id="PF00067">
    <property type="entry name" value="p450"/>
    <property type="match status" value="1"/>
</dbReference>
<dbReference type="PANTHER" id="PTHR24305">
    <property type="entry name" value="CYTOCHROME P450"/>
    <property type="match status" value="1"/>
</dbReference>
<dbReference type="EMBL" id="JACYCD010000236">
    <property type="protein sequence ID" value="KAF8699816.1"/>
    <property type="molecule type" value="Genomic_DNA"/>
</dbReference>
<dbReference type="InterPro" id="IPR050121">
    <property type="entry name" value="Cytochrome_P450_monoxygenase"/>
</dbReference>
<reference evidence="11" key="1">
    <citation type="submission" date="2020-09" db="EMBL/GenBank/DDBJ databases">
        <title>Comparative genome analyses of four rice-infecting Rhizoctonia solani isolates reveal extensive enrichment of homogalacturonan modification genes.</title>
        <authorList>
            <person name="Lee D.-Y."/>
            <person name="Jeon J."/>
            <person name="Kim K.-T."/>
            <person name="Cheong K."/>
            <person name="Song H."/>
            <person name="Choi G."/>
            <person name="Ko J."/>
            <person name="Opiyo S.O."/>
            <person name="Zuo S."/>
            <person name="Madhav S."/>
            <person name="Lee Y.-H."/>
            <person name="Wang G.-L."/>
        </authorList>
    </citation>
    <scope>NUCLEOTIDE SEQUENCE</scope>
    <source>
        <strain evidence="11">AG1-IA WGL</strain>
    </source>
</reference>
<dbReference type="CDD" id="cd11061">
    <property type="entry name" value="CYP67-like"/>
    <property type="match status" value="1"/>
</dbReference>
<dbReference type="Proteomes" id="UP000602905">
    <property type="component" value="Unassembled WGS sequence"/>
</dbReference>
<keyword evidence="5 9" id="KW-0479">Metal-binding</keyword>
<dbReference type="InterPro" id="IPR001128">
    <property type="entry name" value="Cyt_P450"/>
</dbReference>
<keyword evidence="7 9" id="KW-0408">Iron</keyword>
<evidence type="ECO:0000313" key="11">
    <source>
        <dbReference type="EMBL" id="KAF8699816.1"/>
    </source>
</evidence>
<comment type="caution">
    <text evidence="11">The sequence shown here is derived from an EMBL/GenBank/DDBJ whole genome shotgun (WGS) entry which is preliminary data.</text>
</comment>
<dbReference type="PANTHER" id="PTHR24305:SF29">
    <property type="entry name" value="BENZOATE-PARA-HYDROXYLASE"/>
    <property type="match status" value="1"/>
</dbReference>
<feature type="binding site" description="axial binding residue" evidence="9">
    <location>
        <position position="553"/>
    </location>
    <ligand>
        <name>heme</name>
        <dbReference type="ChEBI" id="CHEBI:30413"/>
    </ligand>
    <ligandPart>
        <name>Fe</name>
        <dbReference type="ChEBI" id="CHEBI:18248"/>
    </ligandPart>
</feature>
<evidence type="ECO:0000256" key="5">
    <source>
        <dbReference type="ARBA" id="ARBA00022723"/>
    </source>
</evidence>
<dbReference type="OrthoDB" id="1470350at2759"/>
<keyword evidence="4 9" id="KW-0349">Heme</keyword>
<dbReference type="Gene3D" id="1.10.630.10">
    <property type="entry name" value="Cytochrome P450"/>
    <property type="match status" value="1"/>
</dbReference>
<dbReference type="GO" id="GO:0016705">
    <property type="term" value="F:oxidoreductase activity, acting on paired donors, with incorporation or reduction of molecular oxygen"/>
    <property type="evidence" value="ECO:0007669"/>
    <property type="project" value="InterPro"/>
</dbReference>
<gene>
    <name evidence="11" type="ORF">RHS03_06825</name>
</gene>
<comment type="cofactor">
    <cofactor evidence="1 9">
        <name>heme</name>
        <dbReference type="ChEBI" id="CHEBI:30413"/>
    </cofactor>
</comment>
<dbReference type="InterPro" id="IPR036396">
    <property type="entry name" value="Cyt_P450_sf"/>
</dbReference>
<dbReference type="GO" id="GO:0020037">
    <property type="term" value="F:heme binding"/>
    <property type="evidence" value="ECO:0007669"/>
    <property type="project" value="InterPro"/>
</dbReference>
<evidence type="ECO:0000256" key="3">
    <source>
        <dbReference type="ARBA" id="ARBA00010617"/>
    </source>
</evidence>
<proteinExistence type="inferred from homology"/>
<protein>
    <submittedName>
        <fullName evidence="11">Cytochrome P450 monooxygenase</fullName>
    </submittedName>
</protein>
<feature type="non-terminal residue" evidence="11">
    <location>
        <position position="610"/>
    </location>
</feature>
<dbReference type="SUPFAM" id="SSF48264">
    <property type="entry name" value="Cytochrome P450"/>
    <property type="match status" value="1"/>
</dbReference>
<evidence type="ECO:0000256" key="8">
    <source>
        <dbReference type="ARBA" id="ARBA00023033"/>
    </source>
</evidence>